<proteinExistence type="predicted"/>
<keyword evidence="2" id="KW-1185">Reference proteome</keyword>
<gene>
    <name evidence="1" type="ORF">H920_11015</name>
</gene>
<accession>A0A091D652</accession>
<evidence type="ECO:0000313" key="2">
    <source>
        <dbReference type="Proteomes" id="UP000028990"/>
    </source>
</evidence>
<evidence type="ECO:0000313" key="1">
    <source>
        <dbReference type="EMBL" id="KFO27599.1"/>
    </source>
</evidence>
<reference evidence="1 2" key="1">
    <citation type="submission" date="2013-11" db="EMBL/GenBank/DDBJ databases">
        <title>The Damaraland mole rat (Fukomys damarensis) genome and evolution of African mole rats.</title>
        <authorList>
            <person name="Gladyshev V.N."/>
            <person name="Fang X."/>
        </authorList>
    </citation>
    <scope>NUCLEOTIDE SEQUENCE [LARGE SCALE GENOMIC DNA]</scope>
    <source>
        <tissue evidence="1">Liver</tissue>
    </source>
</reference>
<dbReference type="EMBL" id="KN122893">
    <property type="protein sequence ID" value="KFO27599.1"/>
    <property type="molecule type" value="Genomic_DNA"/>
</dbReference>
<organism evidence="1 2">
    <name type="scientific">Fukomys damarensis</name>
    <name type="common">Damaraland mole rat</name>
    <name type="synonym">Cryptomys damarensis</name>
    <dbReference type="NCBI Taxonomy" id="885580"/>
    <lineage>
        <taxon>Eukaryota</taxon>
        <taxon>Metazoa</taxon>
        <taxon>Chordata</taxon>
        <taxon>Craniata</taxon>
        <taxon>Vertebrata</taxon>
        <taxon>Euteleostomi</taxon>
        <taxon>Mammalia</taxon>
        <taxon>Eutheria</taxon>
        <taxon>Euarchontoglires</taxon>
        <taxon>Glires</taxon>
        <taxon>Rodentia</taxon>
        <taxon>Hystricomorpha</taxon>
        <taxon>Bathyergidae</taxon>
        <taxon>Fukomys</taxon>
    </lineage>
</organism>
<protein>
    <submittedName>
        <fullName evidence="1">Uncharacterized protein</fullName>
    </submittedName>
</protein>
<name>A0A091D652_FUKDA</name>
<dbReference type="Proteomes" id="UP000028990">
    <property type="component" value="Unassembled WGS sequence"/>
</dbReference>
<dbReference type="AlphaFoldDB" id="A0A091D652"/>
<sequence>MTPLRGLLSDATRFSFLVIFCLDHGLWQETLRLVELWKDEVQILDWLSELQPPQANLFISPASEEKQTFVVENLGTAWANTQYYSFLSKEFKQLKLRILSESNFDEIQRQNSS</sequence>